<evidence type="ECO:0000313" key="4">
    <source>
        <dbReference type="Proteomes" id="UP000297890"/>
    </source>
</evidence>
<dbReference type="NCBIfam" id="TIGR00106">
    <property type="entry name" value="MTH1187 family thiamine-binding protein"/>
    <property type="match status" value="1"/>
</dbReference>
<dbReference type="GO" id="GO:0005829">
    <property type="term" value="C:cytosol"/>
    <property type="evidence" value="ECO:0007669"/>
    <property type="project" value="TreeGrafter"/>
</dbReference>
<dbReference type="RefSeq" id="WP_135281113.1">
    <property type="nucleotide sequence ID" value="NZ_SRIO01000004.1"/>
</dbReference>
<dbReference type="Gene3D" id="3.30.70.930">
    <property type="match status" value="1"/>
</dbReference>
<dbReference type="PANTHER" id="PTHR33777">
    <property type="entry name" value="UPF0045 PROTEIN ECM15"/>
    <property type="match status" value="1"/>
</dbReference>
<feature type="domain" description="Thiamine-binding protein" evidence="2">
    <location>
        <begin position="5"/>
        <end position="93"/>
    </location>
</feature>
<protein>
    <submittedName>
        <fullName evidence="3">MTH1187 family thiamine-binding protein</fullName>
    </submittedName>
</protein>
<dbReference type="Proteomes" id="UP000297890">
    <property type="component" value="Unassembled WGS sequence"/>
</dbReference>
<reference evidence="3 4" key="1">
    <citation type="journal article" date="2019" name="ISME J.">
        <title>Candidatus Macondimonas diazotrophica, a novel gammaproteobacterial genus dominating crude-oil-contaminated coastal sediments.</title>
        <authorList>
            <person name="Karthikeyan S."/>
            <person name="Konstantinidis K."/>
        </authorList>
    </citation>
    <scope>NUCLEOTIDE SEQUENCE [LARGE SCALE GENOMIC DNA]</scope>
    <source>
        <strain evidence="3 4">KTK01</strain>
    </source>
</reference>
<name>A0A4Z0FBF8_9GAMM</name>
<proteinExistence type="inferred from homology"/>
<dbReference type="InterPro" id="IPR002767">
    <property type="entry name" value="Thiamine_BP"/>
</dbReference>
<dbReference type="OrthoDB" id="9793516at2"/>
<evidence type="ECO:0000256" key="1">
    <source>
        <dbReference type="ARBA" id="ARBA00010272"/>
    </source>
</evidence>
<dbReference type="InterPro" id="IPR029756">
    <property type="entry name" value="MTH1187/YkoF-like"/>
</dbReference>
<comment type="caution">
    <text evidence="3">The sequence shown here is derived from an EMBL/GenBank/DDBJ whole genome shotgun (WGS) entry which is preliminary data.</text>
</comment>
<accession>A0A4Z0FBF8</accession>
<dbReference type="PANTHER" id="PTHR33777:SF1">
    <property type="entry name" value="UPF0045 PROTEIN ECM15"/>
    <property type="match status" value="1"/>
</dbReference>
<keyword evidence="4" id="KW-1185">Reference proteome</keyword>
<sequence>MRVSVDICVIPMGVGASVSAEVARCVEILQHHGLHPRSHPFGTAVEGEWDEVFRAIRACHEALHATGVPRLMTTLKVGTRVDKPQSLDDKMRALADQLSAPLP</sequence>
<dbReference type="AlphaFoldDB" id="A0A4Z0FBF8"/>
<gene>
    <name evidence="3" type="ORF">E4680_04050</name>
</gene>
<organism evidence="3 4">
    <name type="scientific">Candidatus Macondimonas diazotrophica</name>
    <dbReference type="NCBI Taxonomy" id="2305248"/>
    <lineage>
        <taxon>Bacteria</taxon>
        <taxon>Pseudomonadati</taxon>
        <taxon>Pseudomonadota</taxon>
        <taxon>Gammaproteobacteria</taxon>
        <taxon>Chromatiales</taxon>
        <taxon>Ectothiorhodospiraceae</taxon>
        <taxon>Candidatus Macondimonas</taxon>
    </lineage>
</organism>
<dbReference type="InterPro" id="IPR051614">
    <property type="entry name" value="UPF0045_domain"/>
</dbReference>
<comment type="similarity">
    <text evidence="1">Belongs to the UPF0045 family.</text>
</comment>
<dbReference type="Pfam" id="PF01910">
    <property type="entry name" value="Thiamine_BP"/>
    <property type="match status" value="1"/>
</dbReference>
<dbReference type="EMBL" id="SRIO01000004">
    <property type="protein sequence ID" value="TFZ83233.1"/>
    <property type="molecule type" value="Genomic_DNA"/>
</dbReference>
<evidence type="ECO:0000313" key="3">
    <source>
        <dbReference type="EMBL" id="TFZ83233.1"/>
    </source>
</evidence>
<evidence type="ECO:0000259" key="2">
    <source>
        <dbReference type="Pfam" id="PF01910"/>
    </source>
</evidence>
<dbReference type="SUPFAM" id="SSF89957">
    <property type="entry name" value="MTH1187/YkoF-like"/>
    <property type="match status" value="1"/>
</dbReference>